<keyword evidence="2" id="KW-1003">Cell membrane</keyword>
<dbReference type="STRING" id="247279.NIES1031_14010"/>
<protein>
    <submittedName>
        <fullName evidence="7">Cobalt ECF transporter T component CbiQ</fullName>
    </submittedName>
</protein>
<evidence type="ECO:0000256" key="2">
    <source>
        <dbReference type="ARBA" id="ARBA00022475"/>
    </source>
</evidence>
<keyword evidence="3 6" id="KW-0812">Transmembrane</keyword>
<dbReference type="InterPro" id="IPR012809">
    <property type="entry name" value="ECF_CbiQ"/>
</dbReference>
<feature type="transmembrane region" description="Helical" evidence="6">
    <location>
        <begin position="104"/>
        <end position="131"/>
    </location>
</feature>
<dbReference type="RefSeq" id="WP_073550112.1">
    <property type="nucleotide sequence ID" value="NZ_CAWMVK010000003.1"/>
</dbReference>
<gene>
    <name evidence="7" type="ORF">NIES1031_14010</name>
</gene>
<organism evidence="7 8">
    <name type="scientific">Chroogloeocystis siderophila 5.2 s.c.1</name>
    <dbReference type="NCBI Taxonomy" id="247279"/>
    <lineage>
        <taxon>Bacteria</taxon>
        <taxon>Bacillati</taxon>
        <taxon>Cyanobacteriota</taxon>
        <taxon>Cyanophyceae</taxon>
        <taxon>Oscillatoriophycideae</taxon>
        <taxon>Chroococcales</taxon>
        <taxon>Chroococcaceae</taxon>
        <taxon>Chroogloeocystis</taxon>
    </lineage>
</organism>
<name>A0A1U7HN09_9CHRO</name>
<evidence type="ECO:0000256" key="4">
    <source>
        <dbReference type="ARBA" id="ARBA00022989"/>
    </source>
</evidence>
<comment type="caution">
    <text evidence="7">The sequence shown here is derived from an EMBL/GenBank/DDBJ whole genome shotgun (WGS) entry which is preliminary data.</text>
</comment>
<evidence type="ECO:0000256" key="5">
    <source>
        <dbReference type="ARBA" id="ARBA00023136"/>
    </source>
</evidence>
<dbReference type="InterPro" id="IPR003339">
    <property type="entry name" value="ABC/ECF_trnsptr_transmembrane"/>
</dbReference>
<accession>A0A1U7HN09</accession>
<evidence type="ECO:0000256" key="3">
    <source>
        <dbReference type="ARBA" id="ARBA00022692"/>
    </source>
</evidence>
<sequence length="257" mass="29023">MKHGLDTYAYLKSPIHRWEPRCKLVALLALIFAFAFVQQLILLPPMAIVTLVYYSVSRLPVAFLLKRLRYPGFFLAAIAILLPFSVGNTVIWQLGFLALRQEGLVALILVFTRFLCILTIGLILFGTAPFLTSIKAMRSLGLPSVLADMTLLSYRYIEQFGEDLTRMQTAMRLRGFRANKLSQRNLTVLASLAGSLLVRSYEQSQQVYQAMILRGYGYVTQRRRQQFKTHASDWIALMVTCVVALGFVVAEMSLTNA</sequence>
<feature type="transmembrane region" description="Helical" evidence="6">
    <location>
        <begin position="72"/>
        <end position="92"/>
    </location>
</feature>
<feature type="transmembrane region" description="Helical" evidence="6">
    <location>
        <begin position="231"/>
        <end position="250"/>
    </location>
</feature>
<comment type="subcellular location">
    <subcellularLocation>
        <location evidence="1">Cell membrane</location>
        <topology evidence="1">Multi-pass membrane protein</topology>
    </subcellularLocation>
</comment>
<dbReference type="GO" id="GO:0006824">
    <property type="term" value="P:cobalt ion transport"/>
    <property type="evidence" value="ECO:0007669"/>
    <property type="project" value="InterPro"/>
</dbReference>
<dbReference type="InterPro" id="IPR051611">
    <property type="entry name" value="ECF_transporter_component"/>
</dbReference>
<evidence type="ECO:0000313" key="8">
    <source>
        <dbReference type="Proteomes" id="UP000185984"/>
    </source>
</evidence>
<dbReference type="OrthoDB" id="8585740at2"/>
<keyword evidence="8" id="KW-1185">Reference proteome</keyword>
<feature type="transmembrane region" description="Helical" evidence="6">
    <location>
        <begin position="21"/>
        <end position="41"/>
    </location>
</feature>
<keyword evidence="5 6" id="KW-0472">Membrane</keyword>
<dbReference type="Proteomes" id="UP000185984">
    <property type="component" value="Unassembled WGS sequence"/>
</dbReference>
<dbReference type="AlphaFoldDB" id="A0A1U7HN09"/>
<keyword evidence="4 6" id="KW-1133">Transmembrane helix</keyword>
<dbReference type="PANTHER" id="PTHR34857:SF2">
    <property type="entry name" value="SLL0384 PROTEIN"/>
    <property type="match status" value="1"/>
</dbReference>
<proteinExistence type="predicted"/>
<dbReference type="GO" id="GO:0043190">
    <property type="term" value="C:ATP-binding cassette (ABC) transporter complex"/>
    <property type="evidence" value="ECO:0007669"/>
    <property type="project" value="InterPro"/>
</dbReference>
<evidence type="ECO:0000256" key="1">
    <source>
        <dbReference type="ARBA" id="ARBA00004651"/>
    </source>
</evidence>
<feature type="transmembrane region" description="Helical" evidence="6">
    <location>
        <begin position="47"/>
        <end position="65"/>
    </location>
</feature>
<dbReference type="PANTHER" id="PTHR34857">
    <property type="entry name" value="SLL0384 PROTEIN"/>
    <property type="match status" value="1"/>
</dbReference>
<dbReference type="NCBIfam" id="TIGR02454">
    <property type="entry name" value="ECF_T_CbiQ"/>
    <property type="match status" value="1"/>
</dbReference>
<dbReference type="EMBL" id="MRCC01000011">
    <property type="protein sequence ID" value="OKH24966.1"/>
    <property type="molecule type" value="Genomic_DNA"/>
</dbReference>
<reference evidence="7 8" key="1">
    <citation type="submission" date="2016-11" db="EMBL/GenBank/DDBJ databases">
        <title>Draft Genome Sequences of Nine Cyanobacterial Strains from Diverse Habitats.</title>
        <authorList>
            <person name="Zhu T."/>
            <person name="Hou S."/>
            <person name="Lu X."/>
            <person name="Hess W.R."/>
        </authorList>
    </citation>
    <scope>NUCLEOTIDE SEQUENCE [LARGE SCALE GENOMIC DNA]</scope>
    <source>
        <strain evidence="7 8">5.2 s.c.1</strain>
    </source>
</reference>
<evidence type="ECO:0000313" key="7">
    <source>
        <dbReference type="EMBL" id="OKH24966.1"/>
    </source>
</evidence>
<evidence type="ECO:0000256" key="6">
    <source>
        <dbReference type="SAM" id="Phobius"/>
    </source>
</evidence>
<dbReference type="Pfam" id="PF02361">
    <property type="entry name" value="CbiQ"/>
    <property type="match status" value="1"/>
</dbReference>
<dbReference type="CDD" id="cd16914">
    <property type="entry name" value="EcfT"/>
    <property type="match status" value="1"/>
</dbReference>